<organism evidence="11 12">
    <name type="scientific">Candidatus Bodocaedibacter vickermanii</name>
    <dbReference type="NCBI Taxonomy" id="2741701"/>
    <lineage>
        <taxon>Bacteria</taxon>
        <taxon>Pseudomonadati</taxon>
        <taxon>Pseudomonadota</taxon>
        <taxon>Alphaproteobacteria</taxon>
        <taxon>Holosporales</taxon>
        <taxon>Candidatus Paracaedibacteraceae</taxon>
        <taxon>Candidatus Bodocaedibacter</taxon>
    </lineage>
</organism>
<dbReference type="PANTHER" id="PTHR43840">
    <property type="entry name" value="MITOCHONDRIAL METAL TRANSPORTER 1-RELATED"/>
    <property type="match status" value="1"/>
</dbReference>
<evidence type="ECO:0000259" key="9">
    <source>
        <dbReference type="Pfam" id="PF01545"/>
    </source>
</evidence>
<dbReference type="InterPro" id="IPR027469">
    <property type="entry name" value="Cation_efflux_TMD_sf"/>
</dbReference>
<dbReference type="GO" id="GO:0005886">
    <property type="term" value="C:plasma membrane"/>
    <property type="evidence" value="ECO:0007669"/>
    <property type="project" value="TreeGrafter"/>
</dbReference>
<dbReference type="Gene3D" id="1.20.1510.10">
    <property type="entry name" value="Cation efflux protein transmembrane domain"/>
    <property type="match status" value="1"/>
</dbReference>
<evidence type="ECO:0000256" key="7">
    <source>
        <dbReference type="ARBA" id="ARBA00023136"/>
    </source>
</evidence>
<dbReference type="PANTHER" id="PTHR43840:SF41">
    <property type="entry name" value="CATION-EFFLUX PUMP FIEF"/>
    <property type="match status" value="1"/>
</dbReference>
<keyword evidence="4" id="KW-1003">Cell membrane</keyword>
<feature type="transmembrane region" description="Helical" evidence="8">
    <location>
        <begin position="9"/>
        <end position="28"/>
    </location>
</feature>
<evidence type="ECO:0000313" key="11">
    <source>
        <dbReference type="EMBL" id="QOL20438.1"/>
    </source>
</evidence>
<keyword evidence="3" id="KW-0813">Transport</keyword>
<feature type="domain" description="Cation efflux protein transmembrane" evidence="9">
    <location>
        <begin position="12"/>
        <end position="204"/>
    </location>
</feature>
<dbReference type="AlphaFoldDB" id="A0A7L9RVR3"/>
<dbReference type="Proteomes" id="UP000594001">
    <property type="component" value="Chromosome"/>
</dbReference>
<evidence type="ECO:0000256" key="3">
    <source>
        <dbReference type="ARBA" id="ARBA00022448"/>
    </source>
</evidence>
<dbReference type="EMBL" id="CP054719">
    <property type="protein sequence ID" value="QOL20438.1"/>
    <property type="molecule type" value="Genomic_DNA"/>
</dbReference>
<evidence type="ECO:0000256" key="6">
    <source>
        <dbReference type="ARBA" id="ARBA00022989"/>
    </source>
</evidence>
<gene>
    <name evidence="11" type="primary">fieF</name>
    <name evidence="11" type="ORF">CPBP_01232</name>
</gene>
<evidence type="ECO:0000313" key="12">
    <source>
        <dbReference type="Proteomes" id="UP000594001"/>
    </source>
</evidence>
<evidence type="ECO:0000259" key="10">
    <source>
        <dbReference type="Pfam" id="PF16916"/>
    </source>
</evidence>
<keyword evidence="7 8" id="KW-0472">Membrane</keyword>
<reference evidence="11 12" key="1">
    <citation type="submission" date="2020-06" db="EMBL/GenBank/DDBJ databases">
        <title>The endosymbiont of the kinetoplastid Bodo saltans is a Paracaedibacter-like alpha-proteobacterium possessing a putative toxin-antitoxin system.</title>
        <authorList>
            <person name="Midha S."/>
            <person name="Rigden D.J."/>
            <person name="Siozios S."/>
            <person name="Hurst G.D.D."/>
            <person name="Jackson A.P."/>
        </authorList>
    </citation>
    <scope>NUCLEOTIDE SEQUENCE [LARGE SCALE GENOMIC DNA]</scope>
    <source>
        <strain evidence="11">Lake Konstanz</strain>
    </source>
</reference>
<keyword evidence="6 8" id="KW-1133">Transmembrane helix</keyword>
<dbReference type="KEGG" id="pbal:CPBP_01232"/>
<feature type="transmembrane region" description="Helical" evidence="8">
    <location>
        <begin position="48"/>
        <end position="66"/>
    </location>
</feature>
<evidence type="ECO:0000256" key="4">
    <source>
        <dbReference type="ARBA" id="ARBA00022475"/>
    </source>
</evidence>
<dbReference type="GO" id="GO:0015093">
    <property type="term" value="F:ferrous iron transmembrane transporter activity"/>
    <property type="evidence" value="ECO:0007669"/>
    <property type="project" value="TreeGrafter"/>
</dbReference>
<accession>A0A7L9RVR3</accession>
<dbReference type="Gene3D" id="3.30.70.1350">
    <property type="entry name" value="Cation efflux protein, cytoplasmic domain"/>
    <property type="match status" value="1"/>
</dbReference>
<evidence type="ECO:0000256" key="2">
    <source>
        <dbReference type="ARBA" id="ARBA00008114"/>
    </source>
</evidence>
<dbReference type="InterPro" id="IPR050291">
    <property type="entry name" value="CDF_Transporter"/>
</dbReference>
<keyword evidence="5 8" id="KW-0812">Transmembrane</keyword>
<comment type="subcellular location">
    <subcellularLocation>
        <location evidence="1">Membrane</location>
        <topology evidence="1">Multi-pass membrane protein</topology>
    </subcellularLocation>
</comment>
<dbReference type="InterPro" id="IPR002524">
    <property type="entry name" value="Cation_efflux"/>
</dbReference>
<dbReference type="InterPro" id="IPR058533">
    <property type="entry name" value="Cation_efflux_TM"/>
</dbReference>
<dbReference type="SUPFAM" id="SSF160240">
    <property type="entry name" value="Cation efflux protein cytoplasmic domain-like"/>
    <property type="match status" value="1"/>
</dbReference>
<keyword evidence="12" id="KW-1185">Reference proteome</keyword>
<feature type="transmembrane region" description="Helical" evidence="8">
    <location>
        <begin position="78"/>
        <end position="96"/>
    </location>
</feature>
<dbReference type="Pfam" id="PF01545">
    <property type="entry name" value="Cation_efflux"/>
    <property type="match status" value="1"/>
</dbReference>
<evidence type="ECO:0000256" key="8">
    <source>
        <dbReference type="SAM" id="Phobius"/>
    </source>
</evidence>
<feature type="transmembrane region" description="Helical" evidence="8">
    <location>
        <begin position="116"/>
        <end position="136"/>
    </location>
</feature>
<dbReference type="RefSeq" id="WP_350331983.1">
    <property type="nucleotide sequence ID" value="NZ_CP054719.1"/>
</dbReference>
<proteinExistence type="inferred from homology"/>
<dbReference type="Pfam" id="PF16916">
    <property type="entry name" value="ZT_dimer"/>
    <property type="match status" value="1"/>
</dbReference>
<dbReference type="InterPro" id="IPR027470">
    <property type="entry name" value="Cation_efflux_CTD"/>
</dbReference>
<dbReference type="GO" id="GO:0015086">
    <property type="term" value="F:cadmium ion transmembrane transporter activity"/>
    <property type="evidence" value="ECO:0007669"/>
    <property type="project" value="TreeGrafter"/>
</dbReference>
<sequence length="295" mass="32793">MTNDRLVQLTSKASVAAAFMLIIAKLYAVYTTHSLGILSSLFDSSVDMIASIGNLIAVTIAARPADHKYQFGYGKLEAVAALIQSILIGASLLFLVSEALQRFFSNDITVTHSTTGIWVMALSIVMTLGLTAFQRYTIQRTQSLAIKADMLHYKTDTAVNIVVLISLFLNTYYNNIDTIACIGICGYVMWATRHIVVESLEVLLDKEINVKDQSNIKAILNNHPSVKGFHNFRTRSSGKRIFIEAHIEMDPKLTLVEAHNIAHDLKDAVEAVYPHSEMIVHQDPVGYDESSERRF</sequence>
<dbReference type="GO" id="GO:0006882">
    <property type="term" value="P:intracellular zinc ion homeostasis"/>
    <property type="evidence" value="ECO:0007669"/>
    <property type="project" value="TreeGrafter"/>
</dbReference>
<feature type="transmembrane region" description="Helical" evidence="8">
    <location>
        <begin position="157"/>
        <end position="173"/>
    </location>
</feature>
<dbReference type="NCBIfam" id="TIGR01297">
    <property type="entry name" value="CDF"/>
    <property type="match status" value="1"/>
</dbReference>
<evidence type="ECO:0000256" key="1">
    <source>
        <dbReference type="ARBA" id="ARBA00004141"/>
    </source>
</evidence>
<protein>
    <submittedName>
        <fullName evidence="11">Ferrous-iron efflux pump FieF</fullName>
    </submittedName>
</protein>
<dbReference type="InterPro" id="IPR036837">
    <property type="entry name" value="Cation_efflux_CTD_sf"/>
</dbReference>
<name>A0A7L9RVR3_9PROT</name>
<dbReference type="GO" id="GO:0015341">
    <property type="term" value="F:zinc efflux antiporter activity"/>
    <property type="evidence" value="ECO:0007669"/>
    <property type="project" value="TreeGrafter"/>
</dbReference>
<evidence type="ECO:0000256" key="5">
    <source>
        <dbReference type="ARBA" id="ARBA00022692"/>
    </source>
</evidence>
<feature type="domain" description="Cation efflux protein cytoplasmic" evidence="10">
    <location>
        <begin position="212"/>
        <end position="284"/>
    </location>
</feature>
<dbReference type="SUPFAM" id="SSF161111">
    <property type="entry name" value="Cation efflux protein transmembrane domain-like"/>
    <property type="match status" value="1"/>
</dbReference>
<comment type="similarity">
    <text evidence="2">Belongs to the cation diffusion facilitator (CDF) transporter (TC 2.A.4) family.</text>
</comment>